<accession>A0AAV7QIN6</accession>
<dbReference type="GO" id="GO:0004940">
    <property type="term" value="F:beta1-adrenergic receptor activity"/>
    <property type="evidence" value="ECO:0007669"/>
    <property type="project" value="InterPro"/>
</dbReference>
<evidence type="ECO:0000256" key="20">
    <source>
        <dbReference type="SAM" id="Phobius"/>
    </source>
</evidence>
<feature type="transmembrane region" description="Helical" evidence="20">
    <location>
        <begin position="148"/>
        <end position="172"/>
    </location>
</feature>
<dbReference type="PRINTS" id="PR01103">
    <property type="entry name" value="ADRENERGICR"/>
</dbReference>
<evidence type="ECO:0000256" key="11">
    <source>
        <dbReference type="ARBA" id="ARBA00023139"/>
    </source>
</evidence>
<organism evidence="22 23">
    <name type="scientific">Pleurodeles waltl</name>
    <name type="common">Iberian ribbed newt</name>
    <dbReference type="NCBI Taxonomy" id="8319"/>
    <lineage>
        <taxon>Eukaryota</taxon>
        <taxon>Metazoa</taxon>
        <taxon>Chordata</taxon>
        <taxon>Craniata</taxon>
        <taxon>Vertebrata</taxon>
        <taxon>Euteleostomi</taxon>
        <taxon>Amphibia</taxon>
        <taxon>Batrachia</taxon>
        <taxon>Caudata</taxon>
        <taxon>Salamandroidea</taxon>
        <taxon>Salamandridae</taxon>
        <taxon>Pleurodelinae</taxon>
        <taxon>Pleurodeles</taxon>
    </lineage>
</organism>
<dbReference type="GO" id="GO:0071880">
    <property type="term" value="P:adenylate cyclase-activating adrenergic receptor signaling pathway"/>
    <property type="evidence" value="ECO:0007669"/>
    <property type="project" value="TreeGrafter"/>
</dbReference>
<dbReference type="InterPro" id="IPR002233">
    <property type="entry name" value="ADR_fam"/>
</dbReference>
<keyword evidence="14" id="KW-0325">Glycoprotein</keyword>
<feature type="transmembrane region" description="Helical" evidence="20">
    <location>
        <begin position="68"/>
        <end position="86"/>
    </location>
</feature>
<dbReference type="InterPro" id="IPR000507">
    <property type="entry name" value="ADRB1_rcpt"/>
</dbReference>
<evidence type="ECO:0000256" key="17">
    <source>
        <dbReference type="ARBA" id="ARBA00032462"/>
    </source>
</evidence>
<keyword evidence="15 18" id="KW-0807">Transducer</keyword>
<evidence type="ECO:0000256" key="6">
    <source>
        <dbReference type="ARBA" id="ARBA00022692"/>
    </source>
</evidence>
<keyword evidence="13 18" id="KW-0675">Receptor</keyword>
<dbReference type="PRINTS" id="PR00237">
    <property type="entry name" value="GPCRRHODOPSN"/>
</dbReference>
<dbReference type="PANTHER" id="PTHR24248">
    <property type="entry name" value="ADRENERGIC RECEPTOR-RELATED G-PROTEIN COUPLED RECEPTOR"/>
    <property type="match status" value="1"/>
</dbReference>
<feature type="domain" description="G-protein coupled receptors family 1 profile" evidence="21">
    <location>
        <begin position="48"/>
        <end position="322"/>
    </location>
</feature>
<dbReference type="InterPro" id="IPR000276">
    <property type="entry name" value="GPCR_Rhodpsn"/>
</dbReference>
<comment type="subcellular location">
    <subcellularLocation>
        <location evidence="2">Cell membrane</location>
        <topology evidence="2">Multi-pass membrane protein</topology>
    </subcellularLocation>
    <subcellularLocation>
        <location evidence="1">Early endosome</location>
    </subcellularLocation>
</comment>
<evidence type="ECO:0000256" key="18">
    <source>
        <dbReference type="RuleBase" id="RU000688"/>
    </source>
</evidence>
<keyword evidence="5" id="KW-0597">Phosphoprotein</keyword>
<comment type="caution">
    <text evidence="22">The sequence shown here is derived from an EMBL/GenBank/DDBJ whole genome shotgun (WGS) entry which is preliminary data.</text>
</comment>
<evidence type="ECO:0000259" key="21">
    <source>
        <dbReference type="PROSITE" id="PS50262"/>
    </source>
</evidence>
<evidence type="ECO:0000313" key="22">
    <source>
        <dbReference type="EMBL" id="KAJ1140324.1"/>
    </source>
</evidence>
<dbReference type="GO" id="GO:0045823">
    <property type="term" value="P:positive regulation of heart contraction"/>
    <property type="evidence" value="ECO:0007669"/>
    <property type="project" value="InterPro"/>
</dbReference>
<dbReference type="PROSITE" id="PS00237">
    <property type="entry name" value="G_PROTEIN_RECEP_F1_1"/>
    <property type="match status" value="1"/>
</dbReference>
<protein>
    <recommendedName>
        <fullName evidence="3">Beta-1 adrenergic receptor</fullName>
    </recommendedName>
    <alternativeName>
        <fullName evidence="17">Beta-1 adrenoreceptor</fullName>
    </alternativeName>
</protein>
<dbReference type="GO" id="GO:0005769">
    <property type="term" value="C:early endosome"/>
    <property type="evidence" value="ECO:0007669"/>
    <property type="project" value="UniProtKB-SubCell"/>
</dbReference>
<sequence length="399" mass="44493">MGDGWLNSPDCGNRSSEPEPPDYGIPSTQVAVGLSILLSLIVLLIVAGNVLVVAAIARFPRLQTITNLFIVSLACADLIMGLLVVPPGATLVVRGTWSFGSFACELWTSVDVLCVTASIETLCVIAIDRYIAITSPFRYQSLLTKARAKGVVCTVWAISALVSFLPIMMHWWRDKNDAVAAKCYDDPGCCDFVTNRAYAIASSIISFYVPLVVMIFVYGRVFMEARKQMKKIDRCEGRFHSNHIFGHHGRHSKRRASRILAIKEHKALKTLGIIMGTFTLCWLPFFLVNIVNVFYRNLVPDKLFLFLNWLGYANSAFNPIIYCRSPDFRKAFKRLLCCPKKADRRLHASAVEFTQYTGGFVNSVMPNVNSTWSECNGTSDNSDHSLERNGGNRHSESQV</sequence>
<keyword evidence="6 18" id="KW-0812">Transmembrane</keyword>
<keyword evidence="23" id="KW-1185">Reference proteome</keyword>
<feature type="transmembrane region" description="Helical" evidence="20">
    <location>
        <begin position="303"/>
        <end position="323"/>
    </location>
</feature>
<evidence type="ECO:0000256" key="9">
    <source>
        <dbReference type="ARBA" id="ARBA00023040"/>
    </source>
</evidence>
<gene>
    <name evidence="22" type="ORF">NDU88_006681</name>
</gene>
<keyword evidence="11" id="KW-0564">Palmitate</keyword>
<evidence type="ECO:0000256" key="15">
    <source>
        <dbReference type="ARBA" id="ARBA00023224"/>
    </source>
</evidence>
<evidence type="ECO:0000256" key="16">
    <source>
        <dbReference type="ARBA" id="ARBA00023288"/>
    </source>
</evidence>
<dbReference type="CDD" id="cd15958">
    <property type="entry name" value="7tmA_Beta1_AR"/>
    <property type="match status" value="1"/>
</dbReference>
<proteinExistence type="inferred from homology"/>
<evidence type="ECO:0000256" key="8">
    <source>
        <dbReference type="ARBA" id="ARBA00022989"/>
    </source>
</evidence>
<evidence type="ECO:0000256" key="4">
    <source>
        <dbReference type="ARBA" id="ARBA00022475"/>
    </source>
</evidence>
<evidence type="ECO:0000313" key="23">
    <source>
        <dbReference type="Proteomes" id="UP001066276"/>
    </source>
</evidence>
<dbReference type="Proteomes" id="UP001066276">
    <property type="component" value="Chromosome 6"/>
</dbReference>
<keyword evidence="4" id="KW-1003">Cell membrane</keyword>
<feature type="transmembrane region" description="Helical" evidence="20">
    <location>
        <begin position="106"/>
        <end position="127"/>
    </location>
</feature>
<dbReference type="AlphaFoldDB" id="A0AAV7QIN6"/>
<keyword evidence="9 18" id="KW-0297">G-protein coupled receptor</keyword>
<feature type="transmembrane region" description="Helical" evidence="20">
    <location>
        <begin position="30"/>
        <end position="56"/>
    </location>
</feature>
<name>A0AAV7QIN6_PLEWA</name>
<dbReference type="SUPFAM" id="SSF81321">
    <property type="entry name" value="Family A G protein-coupled receptor-like"/>
    <property type="match status" value="1"/>
</dbReference>
<feature type="region of interest" description="Disordered" evidence="19">
    <location>
        <begin position="376"/>
        <end position="399"/>
    </location>
</feature>
<evidence type="ECO:0000256" key="2">
    <source>
        <dbReference type="ARBA" id="ARBA00004651"/>
    </source>
</evidence>
<feature type="transmembrane region" description="Helical" evidence="20">
    <location>
        <begin position="271"/>
        <end position="291"/>
    </location>
</feature>
<dbReference type="Gene3D" id="1.20.1070.10">
    <property type="entry name" value="Rhodopsin 7-helix transmembrane proteins"/>
    <property type="match status" value="1"/>
</dbReference>
<evidence type="ECO:0000256" key="10">
    <source>
        <dbReference type="ARBA" id="ARBA00023136"/>
    </source>
</evidence>
<evidence type="ECO:0000256" key="12">
    <source>
        <dbReference type="ARBA" id="ARBA00023157"/>
    </source>
</evidence>
<comment type="similarity">
    <text evidence="18">Belongs to the G-protein coupled receptor 1 family.</text>
</comment>
<dbReference type="PRINTS" id="PR00561">
    <property type="entry name" value="ADRENRGCB1AR"/>
</dbReference>
<evidence type="ECO:0000256" key="1">
    <source>
        <dbReference type="ARBA" id="ARBA00004412"/>
    </source>
</evidence>
<dbReference type="FunFam" id="1.20.1070.10:FF:000057">
    <property type="entry name" value="Beta-1 adrenergic receptor"/>
    <property type="match status" value="1"/>
</dbReference>
<dbReference type="InterPro" id="IPR017452">
    <property type="entry name" value="GPCR_Rhodpsn_7TM"/>
</dbReference>
<feature type="transmembrane region" description="Helical" evidence="20">
    <location>
        <begin position="197"/>
        <end position="221"/>
    </location>
</feature>
<feature type="region of interest" description="Disordered" evidence="19">
    <location>
        <begin position="1"/>
        <end position="22"/>
    </location>
</feature>
<dbReference type="Pfam" id="PF00001">
    <property type="entry name" value="7tm_1"/>
    <property type="match status" value="1"/>
</dbReference>
<keyword evidence="16" id="KW-0449">Lipoprotein</keyword>
<dbReference type="PROSITE" id="PS50262">
    <property type="entry name" value="G_PROTEIN_RECEP_F1_2"/>
    <property type="match status" value="1"/>
</dbReference>
<reference evidence="22" key="1">
    <citation type="journal article" date="2022" name="bioRxiv">
        <title>Sequencing and chromosome-scale assembly of the giantPleurodeles waltlgenome.</title>
        <authorList>
            <person name="Brown T."/>
            <person name="Elewa A."/>
            <person name="Iarovenko S."/>
            <person name="Subramanian E."/>
            <person name="Araus A.J."/>
            <person name="Petzold A."/>
            <person name="Susuki M."/>
            <person name="Suzuki K.-i.T."/>
            <person name="Hayashi T."/>
            <person name="Toyoda A."/>
            <person name="Oliveira C."/>
            <person name="Osipova E."/>
            <person name="Leigh N.D."/>
            <person name="Simon A."/>
            <person name="Yun M.H."/>
        </authorList>
    </citation>
    <scope>NUCLEOTIDE SEQUENCE</scope>
    <source>
        <strain evidence="22">20211129_DDA</strain>
        <tissue evidence="22">Liver</tissue>
    </source>
</reference>
<keyword evidence="7" id="KW-0967">Endosome</keyword>
<evidence type="ECO:0000256" key="5">
    <source>
        <dbReference type="ARBA" id="ARBA00022553"/>
    </source>
</evidence>
<dbReference type="GO" id="GO:0005886">
    <property type="term" value="C:plasma membrane"/>
    <property type="evidence" value="ECO:0007669"/>
    <property type="project" value="UniProtKB-SubCell"/>
</dbReference>
<keyword evidence="12" id="KW-1015">Disulfide bond</keyword>
<evidence type="ECO:0000256" key="3">
    <source>
        <dbReference type="ARBA" id="ARBA00022028"/>
    </source>
</evidence>
<keyword evidence="10 20" id="KW-0472">Membrane</keyword>
<evidence type="ECO:0000256" key="13">
    <source>
        <dbReference type="ARBA" id="ARBA00023170"/>
    </source>
</evidence>
<dbReference type="GO" id="GO:0002025">
    <property type="term" value="P:norepinephrine-epinephrine-mediated vasodilation involved in regulation of systemic arterial blood pressure"/>
    <property type="evidence" value="ECO:0007669"/>
    <property type="project" value="TreeGrafter"/>
</dbReference>
<dbReference type="SMART" id="SM01381">
    <property type="entry name" value="7TM_GPCR_Srsx"/>
    <property type="match status" value="1"/>
</dbReference>
<keyword evidence="8 20" id="KW-1133">Transmembrane helix</keyword>
<evidence type="ECO:0000256" key="14">
    <source>
        <dbReference type="ARBA" id="ARBA00023180"/>
    </source>
</evidence>
<evidence type="ECO:0000256" key="19">
    <source>
        <dbReference type="SAM" id="MobiDB-lite"/>
    </source>
</evidence>
<dbReference type="EMBL" id="JANPWB010000010">
    <property type="protein sequence ID" value="KAJ1140324.1"/>
    <property type="molecule type" value="Genomic_DNA"/>
</dbReference>
<evidence type="ECO:0000256" key="7">
    <source>
        <dbReference type="ARBA" id="ARBA00022753"/>
    </source>
</evidence>
<dbReference type="GO" id="GO:0043410">
    <property type="term" value="P:positive regulation of MAPK cascade"/>
    <property type="evidence" value="ECO:0007669"/>
    <property type="project" value="TreeGrafter"/>
</dbReference>
<dbReference type="PANTHER" id="PTHR24248:SF54">
    <property type="entry name" value="BETA-1 ADRENERGIC RECEPTOR"/>
    <property type="match status" value="1"/>
</dbReference>